<dbReference type="AlphaFoldDB" id="A0A8J2WTE9"/>
<gene>
    <name evidence="3" type="ORF">DGAL_LOCUS14395</name>
</gene>
<evidence type="ECO:0000256" key="1">
    <source>
        <dbReference type="SAM" id="MobiDB-lite"/>
    </source>
</evidence>
<dbReference type="PANTHER" id="PTHR11012">
    <property type="entry name" value="PROTEIN KINASE-LIKE DOMAIN-CONTAINING"/>
    <property type="match status" value="1"/>
</dbReference>
<protein>
    <recommendedName>
        <fullName evidence="2">SAM domain-containing protein</fullName>
    </recommendedName>
</protein>
<dbReference type="PANTHER" id="PTHR11012:SF30">
    <property type="entry name" value="PROTEIN KINASE-LIKE DOMAIN-CONTAINING"/>
    <property type="match status" value="1"/>
</dbReference>
<dbReference type="Proteomes" id="UP000789390">
    <property type="component" value="Unassembled WGS sequence"/>
</dbReference>
<dbReference type="Pfam" id="PF02958">
    <property type="entry name" value="EcKL"/>
    <property type="match status" value="1"/>
</dbReference>
<dbReference type="Gene3D" id="1.10.150.50">
    <property type="entry name" value="Transcription Factor, Ets-1"/>
    <property type="match status" value="1"/>
</dbReference>
<dbReference type="InterPro" id="IPR004119">
    <property type="entry name" value="EcKL"/>
</dbReference>
<dbReference type="InterPro" id="IPR013761">
    <property type="entry name" value="SAM/pointed_sf"/>
</dbReference>
<keyword evidence="4" id="KW-1185">Reference proteome</keyword>
<sequence>MRKWKDPATGESSQFPSSAKFLVEEKTMFDLGIVKIISDFSVSIVNFLQETERPDVRRYFMDNIIILVEWVSSFTSRMSEVILVDTLESSGPLGCILNGDYWNHNILFQYVQGTNIPLSLRRLDFQMSRIGHPFSDVVYFLYASTMPENREKRERSEGSPLQSQVQGVLEDSQRPHQSLNDHKTQLGSPQSPQINLAVELDTTSKLSEHQIFLIEAKEIDQRIQMINAMARQLLQHPNSQEIERDKSTPARKNSLLVLTLSTHQFQFLPLTKFMSEEKMMCMATISTSDSPSNIYIQILDQQFKKFHILENEMNIVLNNAAIKLESSQIQIGMICAMKNMDKWTRYSSTFQHKLSAVVYSGYKDGHQISLNKTLCERKLVKQCAELDSLTHNQIRAEIATELMINQTGTPLDGASAREEITFEILLELDHAKLKDIGIHAYGHRNLLLNNMLDKDFELKQHFLINHKCNIKVEFQ</sequence>
<feature type="domain" description="SAM" evidence="2">
    <location>
        <begin position="420"/>
        <end position="450"/>
    </location>
</feature>
<name>A0A8J2WTE9_9CRUS</name>
<accession>A0A8J2WTE9</accession>
<organism evidence="3 4">
    <name type="scientific">Daphnia galeata</name>
    <dbReference type="NCBI Taxonomy" id="27404"/>
    <lineage>
        <taxon>Eukaryota</taxon>
        <taxon>Metazoa</taxon>
        <taxon>Ecdysozoa</taxon>
        <taxon>Arthropoda</taxon>
        <taxon>Crustacea</taxon>
        <taxon>Branchiopoda</taxon>
        <taxon>Diplostraca</taxon>
        <taxon>Cladocera</taxon>
        <taxon>Anomopoda</taxon>
        <taxon>Daphniidae</taxon>
        <taxon>Daphnia</taxon>
    </lineage>
</organism>
<feature type="compositionally biased region" description="Basic and acidic residues" evidence="1">
    <location>
        <begin position="171"/>
        <end position="184"/>
    </location>
</feature>
<dbReference type="SUPFAM" id="SSF47769">
    <property type="entry name" value="SAM/Pointed domain"/>
    <property type="match status" value="1"/>
</dbReference>
<comment type="caution">
    <text evidence="3">The sequence shown here is derived from an EMBL/GenBank/DDBJ whole genome shotgun (WGS) entry which is preliminary data.</text>
</comment>
<dbReference type="Pfam" id="PF07647">
    <property type="entry name" value="SAM_2"/>
    <property type="match status" value="1"/>
</dbReference>
<dbReference type="Gene3D" id="3.90.1200.10">
    <property type="match status" value="1"/>
</dbReference>
<dbReference type="InterPro" id="IPR011009">
    <property type="entry name" value="Kinase-like_dom_sf"/>
</dbReference>
<evidence type="ECO:0000313" key="3">
    <source>
        <dbReference type="EMBL" id="CAH0110791.1"/>
    </source>
</evidence>
<reference evidence="3" key="1">
    <citation type="submission" date="2021-11" db="EMBL/GenBank/DDBJ databases">
        <authorList>
            <person name="Schell T."/>
        </authorList>
    </citation>
    <scope>NUCLEOTIDE SEQUENCE</scope>
    <source>
        <strain evidence="3">M5</strain>
    </source>
</reference>
<evidence type="ECO:0000313" key="4">
    <source>
        <dbReference type="Proteomes" id="UP000789390"/>
    </source>
</evidence>
<evidence type="ECO:0000259" key="2">
    <source>
        <dbReference type="Pfam" id="PF07647"/>
    </source>
</evidence>
<proteinExistence type="predicted"/>
<dbReference type="InterPro" id="IPR001660">
    <property type="entry name" value="SAM"/>
</dbReference>
<dbReference type="SUPFAM" id="SSF56112">
    <property type="entry name" value="Protein kinase-like (PK-like)"/>
    <property type="match status" value="1"/>
</dbReference>
<feature type="region of interest" description="Disordered" evidence="1">
    <location>
        <begin position="150"/>
        <end position="192"/>
    </location>
</feature>
<dbReference type="OrthoDB" id="5396515at2759"/>
<dbReference type="EMBL" id="CAKKLH010000306">
    <property type="protein sequence ID" value="CAH0110791.1"/>
    <property type="molecule type" value="Genomic_DNA"/>
</dbReference>